<sequence>MNDFSSFNQGSIQLHQISAHAAAGIARLGIEPGSLAAGSCHVWILSLTVGDDLLAALWPLLTEDERTRADAFRVPWARNQFVQVRGVLRLLLGEYLGRPATDIGFDYGEFGKPALVHEAGWHFNVAHSGDYALLAVANGYEVGVDIEKFRASAELASLARMVLSRSEAALWQTLPDVDRASAFFAAWTGKEAVAKAVGQGLRLEFPRLDIGLMHQGRHVDARAVTMDRFGTCRLVTLPAPPGYAAALAVRETA</sequence>
<organism evidence="5 6">
    <name type="scientific">Paralcaligenes ureilyticus</name>
    <dbReference type="NCBI Taxonomy" id="627131"/>
    <lineage>
        <taxon>Bacteria</taxon>
        <taxon>Pseudomonadati</taxon>
        <taxon>Pseudomonadota</taxon>
        <taxon>Betaproteobacteria</taxon>
        <taxon>Burkholderiales</taxon>
        <taxon>Alcaligenaceae</taxon>
        <taxon>Paralcaligenes</taxon>
    </lineage>
</organism>
<dbReference type="GO" id="GO:0008897">
    <property type="term" value="F:holo-[acyl-carrier-protein] synthase activity"/>
    <property type="evidence" value="ECO:0007669"/>
    <property type="project" value="InterPro"/>
</dbReference>
<reference evidence="5 6" key="1">
    <citation type="submission" date="2019-03" db="EMBL/GenBank/DDBJ databases">
        <title>Genomic Encyclopedia of Type Strains, Phase IV (KMG-IV): sequencing the most valuable type-strain genomes for metagenomic binning, comparative biology and taxonomic classification.</title>
        <authorList>
            <person name="Goeker M."/>
        </authorList>
    </citation>
    <scope>NUCLEOTIDE SEQUENCE [LARGE SCALE GENOMIC DNA]</scope>
    <source>
        <strain evidence="5 6">DSM 24591</strain>
    </source>
</reference>
<keyword evidence="2 5" id="KW-0808">Transferase</keyword>
<keyword evidence="6" id="KW-1185">Reference proteome</keyword>
<comment type="caution">
    <text evidence="5">The sequence shown here is derived from an EMBL/GenBank/DDBJ whole genome shotgun (WGS) entry which is preliminary data.</text>
</comment>
<dbReference type="RefSeq" id="WP_132585022.1">
    <property type="nucleotide sequence ID" value="NZ_SMAJ01000018.1"/>
</dbReference>
<evidence type="ECO:0000259" key="3">
    <source>
        <dbReference type="Pfam" id="PF01648"/>
    </source>
</evidence>
<dbReference type="GO" id="GO:0005829">
    <property type="term" value="C:cytosol"/>
    <property type="evidence" value="ECO:0007669"/>
    <property type="project" value="TreeGrafter"/>
</dbReference>
<dbReference type="PANTHER" id="PTHR12215:SF10">
    <property type="entry name" value="L-AMINOADIPATE-SEMIALDEHYDE DEHYDROGENASE-PHOSPHOPANTETHEINYL TRANSFERASE"/>
    <property type="match status" value="1"/>
</dbReference>
<dbReference type="PANTHER" id="PTHR12215">
    <property type="entry name" value="PHOSPHOPANTETHEINE TRANSFERASE"/>
    <property type="match status" value="1"/>
</dbReference>
<evidence type="ECO:0000313" key="6">
    <source>
        <dbReference type="Proteomes" id="UP000295525"/>
    </source>
</evidence>
<proteinExistence type="inferred from homology"/>
<accession>A0A4R3LQM0</accession>
<comment type="similarity">
    <text evidence="1">Belongs to the P-Pant transferase superfamily. Gsp/Sfp/HetI/AcpT family.</text>
</comment>
<feature type="domain" description="4'-phosphopantetheinyl transferase" evidence="3">
    <location>
        <begin position="142"/>
        <end position="217"/>
    </location>
</feature>
<dbReference type="Proteomes" id="UP000295525">
    <property type="component" value="Unassembled WGS sequence"/>
</dbReference>
<dbReference type="OrthoDB" id="9808281at2"/>
<gene>
    <name evidence="5" type="ORF">EDC26_11849</name>
</gene>
<dbReference type="Pfam" id="PF01648">
    <property type="entry name" value="ACPS"/>
    <property type="match status" value="1"/>
</dbReference>
<dbReference type="InterPro" id="IPR050559">
    <property type="entry name" value="P-Pant_transferase_sf"/>
</dbReference>
<dbReference type="SUPFAM" id="SSF56214">
    <property type="entry name" value="4'-phosphopantetheinyl transferase"/>
    <property type="match status" value="2"/>
</dbReference>
<evidence type="ECO:0000256" key="2">
    <source>
        <dbReference type="ARBA" id="ARBA00022679"/>
    </source>
</evidence>
<dbReference type="InterPro" id="IPR055066">
    <property type="entry name" value="AASDHPPT_N"/>
</dbReference>
<dbReference type="InterPro" id="IPR008278">
    <property type="entry name" value="4-PPantetheinyl_Trfase_dom"/>
</dbReference>
<protein>
    <submittedName>
        <fullName evidence="5">4'-phosphopantetheinyl transferase</fullName>
    </submittedName>
</protein>
<feature type="domain" description="4'-phosphopantetheinyl transferase N-terminal" evidence="4">
    <location>
        <begin position="58"/>
        <end position="136"/>
    </location>
</feature>
<dbReference type="GO" id="GO:0019878">
    <property type="term" value="P:lysine biosynthetic process via aminoadipic acid"/>
    <property type="evidence" value="ECO:0007669"/>
    <property type="project" value="TreeGrafter"/>
</dbReference>
<dbReference type="EMBL" id="SMAJ01000018">
    <property type="protein sequence ID" value="TCT02551.1"/>
    <property type="molecule type" value="Genomic_DNA"/>
</dbReference>
<dbReference type="Pfam" id="PF22624">
    <property type="entry name" value="AASDHPPT_N"/>
    <property type="match status" value="1"/>
</dbReference>
<dbReference type="InterPro" id="IPR037143">
    <property type="entry name" value="4-PPantetheinyl_Trfase_dom_sf"/>
</dbReference>
<evidence type="ECO:0000259" key="4">
    <source>
        <dbReference type="Pfam" id="PF22624"/>
    </source>
</evidence>
<dbReference type="GO" id="GO:0000287">
    <property type="term" value="F:magnesium ion binding"/>
    <property type="evidence" value="ECO:0007669"/>
    <property type="project" value="InterPro"/>
</dbReference>
<evidence type="ECO:0000313" key="5">
    <source>
        <dbReference type="EMBL" id="TCT02551.1"/>
    </source>
</evidence>
<dbReference type="Gene3D" id="3.90.470.20">
    <property type="entry name" value="4'-phosphopantetheinyl transferase domain"/>
    <property type="match status" value="2"/>
</dbReference>
<name>A0A4R3LQM0_9BURK</name>
<evidence type="ECO:0000256" key="1">
    <source>
        <dbReference type="ARBA" id="ARBA00010990"/>
    </source>
</evidence>
<dbReference type="AlphaFoldDB" id="A0A4R3LQM0"/>